<dbReference type="AlphaFoldDB" id="A0A0F7SF05"/>
<evidence type="ECO:0008006" key="4">
    <source>
        <dbReference type="Google" id="ProtNLM"/>
    </source>
</evidence>
<accession>A0A0F7SF05</accession>
<feature type="signal peptide" evidence="2">
    <location>
        <begin position="1"/>
        <end position="27"/>
    </location>
</feature>
<feature type="chain" id="PRO_5002522232" description="Thioredoxin-like fold" evidence="2">
    <location>
        <begin position="28"/>
        <end position="326"/>
    </location>
</feature>
<proteinExistence type="predicted"/>
<feature type="region of interest" description="Disordered" evidence="1">
    <location>
        <begin position="281"/>
        <end position="326"/>
    </location>
</feature>
<protein>
    <recommendedName>
        <fullName evidence="4">Thioredoxin-like fold</fullName>
    </recommendedName>
</protein>
<keyword evidence="2" id="KW-0732">Signal</keyword>
<evidence type="ECO:0000313" key="3">
    <source>
        <dbReference type="EMBL" id="CDZ97221.1"/>
    </source>
</evidence>
<evidence type="ECO:0000256" key="1">
    <source>
        <dbReference type="SAM" id="MobiDB-lite"/>
    </source>
</evidence>
<evidence type="ECO:0000256" key="2">
    <source>
        <dbReference type="SAM" id="SignalP"/>
    </source>
</evidence>
<organism evidence="3">
    <name type="scientific">Phaffia rhodozyma</name>
    <name type="common">Yeast</name>
    <name type="synonym">Xanthophyllomyces dendrorhous</name>
    <dbReference type="NCBI Taxonomy" id="264483"/>
    <lineage>
        <taxon>Eukaryota</taxon>
        <taxon>Fungi</taxon>
        <taxon>Dikarya</taxon>
        <taxon>Basidiomycota</taxon>
        <taxon>Agaricomycotina</taxon>
        <taxon>Tremellomycetes</taxon>
        <taxon>Cystofilobasidiales</taxon>
        <taxon>Mrakiaceae</taxon>
        <taxon>Phaffia</taxon>
    </lineage>
</organism>
<reference evidence="3" key="1">
    <citation type="submission" date="2014-08" db="EMBL/GenBank/DDBJ databases">
        <authorList>
            <person name="Sharma Rahul"/>
            <person name="Thines Marco"/>
        </authorList>
    </citation>
    <scope>NUCLEOTIDE SEQUENCE</scope>
</reference>
<feature type="compositionally biased region" description="Basic and acidic residues" evidence="1">
    <location>
        <begin position="286"/>
        <end position="310"/>
    </location>
</feature>
<name>A0A0F7SF05_PHARH</name>
<dbReference type="EMBL" id="LN483167">
    <property type="protein sequence ID" value="CDZ97221.1"/>
    <property type="molecule type" value="Genomic_DNA"/>
</dbReference>
<sequence>MRFLRPQKLVPLLLLPLLASASAPIAAQDTSAVSAPPSKGIVVQAVDALADIVYSTIGLDLKGVKVKLAEEAVKAVENDKIEGMIRLTDENYDELVEFEDLTSEEEEDRVWCVLIHGAKTDSLSEMFWKAHLGAKNVSLGDPHELDRVKFARIDYLNVTSVLTRWNVWKPPYIVFVSDRGQTLRFLGPRSIRPEGELLREVLVNDDWKKAPVWESEWAPKGSRGEFMRSFGYYFAIWNTLASRIPRFGWVMLSGLVSQSILRFMHRNDPPAVPKKIVEPVAPAASDKAKAIADAVRKRASEKAKPEDDKSQPQPEGVRTRSAAARK</sequence>